<comment type="caution">
    <text evidence="1">The sequence shown here is derived from an EMBL/GenBank/DDBJ whole genome shotgun (WGS) entry which is preliminary data.</text>
</comment>
<proteinExistence type="predicted"/>
<evidence type="ECO:0000313" key="2">
    <source>
        <dbReference type="Proteomes" id="UP000248326"/>
    </source>
</evidence>
<accession>A0A318S6X8</accession>
<dbReference type="AlphaFoldDB" id="A0A318S6X8"/>
<protein>
    <submittedName>
        <fullName evidence="1">Uncharacterized protein</fullName>
    </submittedName>
</protein>
<dbReference type="EMBL" id="QJSX01000017">
    <property type="protein sequence ID" value="PYE50491.1"/>
    <property type="molecule type" value="Genomic_DNA"/>
</dbReference>
<evidence type="ECO:0000313" key="1">
    <source>
        <dbReference type="EMBL" id="PYE50491.1"/>
    </source>
</evidence>
<gene>
    <name evidence="1" type="ORF">DES52_1179</name>
</gene>
<dbReference type="Proteomes" id="UP000248326">
    <property type="component" value="Unassembled WGS sequence"/>
</dbReference>
<keyword evidence="2" id="KW-1185">Reference proteome</keyword>
<sequence>MKHTRQNYLTALLLSARRAARRASQAFKKLPKLLTPGVRPDHLERWRDEGRSGDAAHHFDEAMRTFKYRKMVPLVLPVPRRRRQTSSEGSR</sequence>
<dbReference type="RefSeq" id="WP_110888264.1">
    <property type="nucleotide sequence ID" value="NZ_QJSX01000017.1"/>
</dbReference>
<reference evidence="1 2" key="1">
    <citation type="submission" date="2018-06" db="EMBL/GenBank/DDBJ databases">
        <title>Genomic Encyclopedia of Type Strains, Phase IV (KMG-IV): sequencing the most valuable type-strain genomes for metagenomic binning, comparative biology and taxonomic classification.</title>
        <authorList>
            <person name="Goeker M."/>
        </authorList>
    </citation>
    <scope>NUCLEOTIDE SEQUENCE [LARGE SCALE GENOMIC DNA]</scope>
    <source>
        <strain evidence="1 2">DSM 18048</strain>
    </source>
</reference>
<name>A0A318S6X8_9DEIO</name>
<organism evidence="1 2">
    <name type="scientific">Deinococcus yavapaiensis KR-236</name>
    <dbReference type="NCBI Taxonomy" id="694435"/>
    <lineage>
        <taxon>Bacteria</taxon>
        <taxon>Thermotogati</taxon>
        <taxon>Deinococcota</taxon>
        <taxon>Deinococci</taxon>
        <taxon>Deinococcales</taxon>
        <taxon>Deinococcaceae</taxon>
        <taxon>Deinococcus</taxon>
    </lineage>
</organism>